<dbReference type="Gene3D" id="3.40.50.2020">
    <property type="match status" value="1"/>
</dbReference>
<accession>A0A7W6CIL8</accession>
<gene>
    <name evidence="2" type="ORF">GGR38_004138</name>
</gene>
<evidence type="ECO:0000313" key="3">
    <source>
        <dbReference type="Proteomes" id="UP000548867"/>
    </source>
</evidence>
<evidence type="ECO:0000313" key="2">
    <source>
        <dbReference type="EMBL" id="MBB3957164.1"/>
    </source>
</evidence>
<dbReference type="EMBL" id="JACIDX010000020">
    <property type="protein sequence ID" value="MBB3957164.1"/>
    <property type="molecule type" value="Genomic_DNA"/>
</dbReference>
<protein>
    <submittedName>
        <fullName evidence="2">Putative phosphoribosyl transferase</fullName>
    </submittedName>
</protein>
<feature type="domain" description="Phosphoribosyltransferase" evidence="1">
    <location>
        <begin position="14"/>
        <end position="184"/>
    </location>
</feature>
<dbReference type="Pfam" id="PF00156">
    <property type="entry name" value="Pribosyltran"/>
    <property type="match status" value="1"/>
</dbReference>
<dbReference type="SUPFAM" id="SSF53271">
    <property type="entry name" value="PRTase-like"/>
    <property type="match status" value="1"/>
</dbReference>
<sequence length="230" mass="24359">MTVLFRDRRAAGVLLAREVKALGLEDPVVLALPRGGVPLGFEVAKALGARLDILLVRKIGAPGNKEYGIGALVDGASPQVVIDELAARMAGADKAYIDHEIGRQLNEIERRRAAYRTGPPVSLKGRTVVVVDDGIATGGTVCAALKALAKVGPRGIVLAVPLAPPETLQSVRKLCDQVVCLASPDPFYSVGVHYGDFTQTQDAEVIALLEEARRWRQEGTHADNARGGGK</sequence>
<dbReference type="CDD" id="cd06223">
    <property type="entry name" value="PRTases_typeI"/>
    <property type="match status" value="1"/>
</dbReference>
<dbReference type="InterPro" id="IPR029057">
    <property type="entry name" value="PRTase-like"/>
</dbReference>
<organism evidence="2 3">
    <name type="scientific">Novosphingobium sediminicola</name>
    <dbReference type="NCBI Taxonomy" id="563162"/>
    <lineage>
        <taxon>Bacteria</taxon>
        <taxon>Pseudomonadati</taxon>
        <taxon>Pseudomonadota</taxon>
        <taxon>Alphaproteobacteria</taxon>
        <taxon>Sphingomonadales</taxon>
        <taxon>Sphingomonadaceae</taxon>
        <taxon>Novosphingobium</taxon>
    </lineage>
</organism>
<dbReference type="GO" id="GO:0016740">
    <property type="term" value="F:transferase activity"/>
    <property type="evidence" value="ECO:0007669"/>
    <property type="project" value="UniProtKB-KW"/>
</dbReference>
<evidence type="ECO:0000259" key="1">
    <source>
        <dbReference type="Pfam" id="PF00156"/>
    </source>
</evidence>
<reference evidence="2 3" key="1">
    <citation type="submission" date="2020-08" db="EMBL/GenBank/DDBJ databases">
        <title>Genomic Encyclopedia of Type Strains, Phase IV (KMG-IV): sequencing the most valuable type-strain genomes for metagenomic binning, comparative biology and taxonomic classification.</title>
        <authorList>
            <person name="Goeker M."/>
        </authorList>
    </citation>
    <scope>NUCLEOTIDE SEQUENCE [LARGE SCALE GENOMIC DNA]</scope>
    <source>
        <strain evidence="2 3">DSM 27057</strain>
    </source>
</reference>
<keyword evidence="2" id="KW-0808">Transferase</keyword>
<dbReference type="Proteomes" id="UP000548867">
    <property type="component" value="Unassembled WGS sequence"/>
</dbReference>
<dbReference type="RefSeq" id="WP_183628224.1">
    <property type="nucleotide sequence ID" value="NZ_JACIDX010000020.1"/>
</dbReference>
<dbReference type="Gene3D" id="3.30.1310.20">
    <property type="entry name" value="PRTase-like"/>
    <property type="match status" value="1"/>
</dbReference>
<comment type="caution">
    <text evidence="2">The sequence shown here is derived from an EMBL/GenBank/DDBJ whole genome shotgun (WGS) entry which is preliminary data.</text>
</comment>
<dbReference type="AlphaFoldDB" id="A0A7W6CIL8"/>
<keyword evidence="3" id="KW-1185">Reference proteome</keyword>
<proteinExistence type="predicted"/>
<dbReference type="InterPro" id="IPR000836">
    <property type="entry name" value="PRTase_dom"/>
</dbReference>
<name>A0A7W6CIL8_9SPHN</name>